<sequence>MTSAPPVIELTGAAFGYGDRTVVRDLDLTVHRGEVVAVLGPNGAGKSTLVKGLLGLAEQHAGSARVLGHEVGSAEARAGIGYVPQRHTLASAVRATAAEIVTMGRTVRTPWWAPWRIRSAPDRALVQESLAVVGLGDLSSHDVATLSGGQQRRVLIARAPASRPDVFLMDEPTAGVDRGHQQVLVAVMRRLVERGATLVIVTHELDALADIVTRAVVVRAGGISHDGPRTISPPTTTPTPTTTTRRTHPLRPSPPPSSRRREDPGDRPPQPGVHAQCPPCGVARRRLGSPRRGLPRPARHVPRR</sequence>
<keyword evidence="1" id="KW-0067">ATP-binding</keyword>
<reference evidence="1" key="1">
    <citation type="submission" date="2021-11" db="EMBL/GenBank/DDBJ databases">
        <title>Study of the species diversity of bacterial strains isolated from a unique natural object - Shulgan-Tash cave (Bashkiria).</title>
        <authorList>
            <person name="Sazanova A.L."/>
            <person name="Chirak E.R."/>
            <person name="Safronova V.I."/>
        </authorList>
    </citation>
    <scope>NUCLEOTIDE SEQUENCE</scope>
    <source>
        <strain evidence="1">P1</strain>
    </source>
</reference>
<name>A0AC61U152_9MICO</name>
<proteinExistence type="predicted"/>
<gene>
    <name evidence="1" type="ORF">LP422_12915</name>
</gene>
<protein>
    <submittedName>
        <fullName evidence="1">Metal ABC transporter ATP-binding protein</fullName>
    </submittedName>
</protein>
<organism evidence="1 2">
    <name type="scientific">Janibacter limosus</name>
    <dbReference type="NCBI Taxonomy" id="53458"/>
    <lineage>
        <taxon>Bacteria</taxon>
        <taxon>Bacillati</taxon>
        <taxon>Actinomycetota</taxon>
        <taxon>Actinomycetes</taxon>
        <taxon>Micrococcales</taxon>
        <taxon>Intrasporangiaceae</taxon>
        <taxon>Janibacter</taxon>
    </lineage>
</organism>
<keyword evidence="1" id="KW-0547">Nucleotide-binding</keyword>
<dbReference type="EMBL" id="CP087977">
    <property type="protein sequence ID" value="UUZ43729.1"/>
    <property type="molecule type" value="Genomic_DNA"/>
</dbReference>
<evidence type="ECO:0000313" key="1">
    <source>
        <dbReference type="EMBL" id="UUZ43729.1"/>
    </source>
</evidence>
<accession>A0AC61U152</accession>
<dbReference type="Proteomes" id="UP001059663">
    <property type="component" value="Chromosome"/>
</dbReference>
<evidence type="ECO:0000313" key="2">
    <source>
        <dbReference type="Proteomes" id="UP001059663"/>
    </source>
</evidence>